<comment type="caution">
    <text evidence="5">The sequence shown here is derived from an EMBL/GenBank/DDBJ whole genome shotgun (WGS) entry which is preliminary data.</text>
</comment>
<feature type="compositionally biased region" description="Basic and acidic residues" evidence="4">
    <location>
        <begin position="440"/>
        <end position="468"/>
    </location>
</feature>
<feature type="compositionally biased region" description="Basic residues" evidence="4">
    <location>
        <begin position="410"/>
        <end position="424"/>
    </location>
</feature>
<dbReference type="SUPFAM" id="SSF47762">
    <property type="entry name" value="PAH2 domain"/>
    <property type="match status" value="1"/>
</dbReference>
<name>L8WK92_THACA</name>
<evidence type="ECO:0000256" key="3">
    <source>
        <dbReference type="PROSITE-ProRule" id="PRU00810"/>
    </source>
</evidence>
<dbReference type="GO" id="GO:0006355">
    <property type="term" value="P:regulation of DNA-templated transcription"/>
    <property type="evidence" value="ECO:0007669"/>
    <property type="project" value="InterPro"/>
</dbReference>
<protein>
    <submittedName>
        <fullName evidence="5">PAH domain-containing protein</fullName>
    </submittedName>
</protein>
<evidence type="ECO:0000256" key="2">
    <source>
        <dbReference type="ARBA" id="ARBA00023242"/>
    </source>
</evidence>
<dbReference type="Gene3D" id="1.20.1160.11">
    <property type="entry name" value="Paired amphipathic helix"/>
    <property type="match status" value="1"/>
</dbReference>
<sequence>MQYDNALDFISTVRHTFTNEPWVYDAFVVVLSEYRKQQSVHCLTCTCSPANPPCRIDIDDLMTHMRAIFSSHDDLFDHFCSFLPDQDQQPCCPSALDFVSYVKSRSAPHLYSAFLSLLNEVERGEVAVSEVSIPPYLLVLLAVLIVYDRCTPRLAHYSNMIPNSCPSLSPSLEANGPVWAMIFPYVLVNLLPASEPNLIYSSFSQQDLDEELDSSSVQSSPSPSVESFTGVQTPKDSGSPLPRTLNLKALSIDSQPQSQPQVSLGWCPISNLLSGEREDVEGPQIRNRKTKTAILGGVLNSPEGTLCVEKIGLYISDVSHPSRRQPTMSEFTYHKRSFRSPSKKEDLVPEIECERECARTHGRRTCHYRNTRANYDRVLPPTLVKHSQIPCRLVGGDFFRAALSSPNRFSRKHEAKNFRSRGRGRGMPVCAGGRANGSPEQERQTIDRTSWREKEGSNDRPRMRKEADSSQVLERRKRKVAARSEWFFWVWAKPRGRVRPLPLGSAERD</sequence>
<evidence type="ECO:0000313" key="5">
    <source>
        <dbReference type="EMBL" id="ELU38325.1"/>
    </source>
</evidence>
<dbReference type="Proteomes" id="UP000011668">
    <property type="component" value="Unassembled WGS sequence"/>
</dbReference>
<dbReference type="STRING" id="983506.L8WK92"/>
<keyword evidence="6" id="KW-1185">Reference proteome</keyword>
<dbReference type="AlphaFoldDB" id="L8WK92"/>
<evidence type="ECO:0000256" key="1">
    <source>
        <dbReference type="ARBA" id="ARBA00004123"/>
    </source>
</evidence>
<dbReference type="InterPro" id="IPR003822">
    <property type="entry name" value="PAH"/>
</dbReference>
<dbReference type="PROSITE" id="PS51477">
    <property type="entry name" value="PAH"/>
    <property type="match status" value="1"/>
</dbReference>
<reference evidence="5 6" key="1">
    <citation type="journal article" date="2013" name="Nat. Commun.">
        <title>The evolution and pathogenic mechanisms of the rice sheath blight pathogen.</title>
        <authorList>
            <person name="Zheng A."/>
            <person name="Lin R."/>
            <person name="Xu L."/>
            <person name="Qin P."/>
            <person name="Tang C."/>
            <person name="Ai P."/>
            <person name="Zhang D."/>
            <person name="Liu Y."/>
            <person name="Sun Z."/>
            <person name="Feng H."/>
            <person name="Wang Y."/>
            <person name="Chen Y."/>
            <person name="Liang X."/>
            <person name="Fu R."/>
            <person name="Li Q."/>
            <person name="Zhang J."/>
            <person name="Yu X."/>
            <person name="Xie Z."/>
            <person name="Ding L."/>
            <person name="Guan P."/>
            <person name="Tang J."/>
            <person name="Liang Y."/>
            <person name="Wang S."/>
            <person name="Deng Q."/>
            <person name="Li S."/>
            <person name="Zhu J."/>
            <person name="Wang L."/>
            <person name="Liu H."/>
            <person name="Li P."/>
        </authorList>
    </citation>
    <scope>NUCLEOTIDE SEQUENCE [LARGE SCALE GENOMIC DNA]</scope>
    <source>
        <strain evidence="6">AG-1 IA</strain>
    </source>
</reference>
<feature type="compositionally biased region" description="Low complexity" evidence="4">
    <location>
        <begin position="214"/>
        <end position="227"/>
    </location>
</feature>
<gene>
    <name evidence="5" type="ORF">AG1IA_07650</name>
</gene>
<keyword evidence="2 3" id="KW-0539">Nucleus</keyword>
<comment type="subcellular location">
    <subcellularLocation>
        <location evidence="1 3">Nucleus</location>
    </subcellularLocation>
</comment>
<dbReference type="OrthoDB" id="10265969at2759"/>
<evidence type="ECO:0000313" key="6">
    <source>
        <dbReference type="Proteomes" id="UP000011668"/>
    </source>
</evidence>
<accession>L8WK92</accession>
<feature type="region of interest" description="Disordered" evidence="4">
    <location>
        <begin position="210"/>
        <end position="244"/>
    </location>
</feature>
<dbReference type="GO" id="GO:0005634">
    <property type="term" value="C:nucleus"/>
    <property type="evidence" value="ECO:0007669"/>
    <property type="project" value="UniProtKB-SubCell"/>
</dbReference>
<organism evidence="5 6">
    <name type="scientific">Thanatephorus cucumeris (strain AG1-IA)</name>
    <name type="common">Rice sheath blight fungus</name>
    <name type="synonym">Rhizoctonia solani</name>
    <dbReference type="NCBI Taxonomy" id="983506"/>
    <lineage>
        <taxon>Eukaryota</taxon>
        <taxon>Fungi</taxon>
        <taxon>Dikarya</taxon>
        <taxon>Basidiomycota</taxon>
        <taxon>Agaricomycotina</taxon>
        <taxon>Agaricomycetes</taxon>
        <taxon>Cantharellales</taxon>
        <taxon>Ceratobasidiaceae</taxon>
        <taxon>Rhizoctonia</taxon>
        <taxon>Rhizoctonia solani AG-1</taxon>
    </lineage>
</organism>
<dbReference type="EMBL" id="AFRT01002195">
    <property type="protein sequence ID" value="ELU38325.1"/>
    <property type="molecule type" value="Genomic_DNA"/>
</dbReference>
<dbReference type="InterPro" id="IPR036600">
    <property type="entry name" value="PAH_sf"/>
</dbReference>
<feature type="region of interest" description="Disordered" evidence="4">
    <location>
        <begin position="410"/>
        <end position="480"/>
    </location>
</feature>
<dbReference type="HOGENOM" id="CLU_535479_0_0_1"/>
<evidence type="ECO:0000256" key="4">
    <source>
        <dbReference type="SAM" id="MobiDB-lite"/>
    </source>
</evidence>
<proteinExistence type="predicted"/>